<dbReference type="InterPro" id="IPR035906">
    <property type="entry name" value="MetI-like_sf"/>
</dbReference>
<organism evidence="10 11">
    <name type="scientific">Sporichthya brevicatena</name>
    <dbReference type="NCBI Taxonomy" id="171442"/>
    <lineage>
        <taxon>Bacteria</taxon>
        <taxon>Bacillati</taxon>
        <taxon>Actinomycetota</taxon>
        <taxon>Actinomycetes</taxon>
        <taxon>Sporichthyales</taxon>
        <taxon>Sporichthyaceae</taxon>
        <taxon>Sporichthya</taxon>
    </lineage>
</organism>
<keyword evidence="4" id="KW-1003">Cell membrane</keyword>
<gene>
    <name evidence="10" type="ORF">GCM10009547_39880</name>
</gene>
<dbReference type="SUPFAM" id="SSF161098">
    <property type="entry name" value="MetI-like"/>
    <property type="match status" value="1"/>
</dbReference>
<name>A0ABP3SF26_9ACTN</name>
<proteinExistence type="inferred from homology"/>
<protein>
    <submittedName>
        <fullName evidence="10">ABC transporter permease</fullName>
    </submittedName>
</protein>
<dbReference type="Gene3D" id="1.10.3720.10">
    <property type="entry name" value="MetI-like"/>
    <property type="match status" value="1"/>
</dbReference>
<evidence type="ECO:0000256" key="5">
    <source>
        <dbReference type="ARBA" id="ARBA00022692"/>
    </source>
</evidence>
<dbReference type="PANTHER" id="PTHR43848:SF2">
    <property type="entry name" value="PUTRESCINE TRANSPORT SYSTEM PERMEASE PROTEIN POTI"/>
    <property type="match status" value="1"/>
</dbReference>
<feature type="transmembrane region" description="Helical" evidence="8">
    <location>
        <begin position="71"/>
        <end position="91"/>
    </location>
</feature>
<accession>A0ABP3SF26</accession>
<feature type="transmembrane region" description="Helical" evidence="8">
    <location>
        <begin position="103"/>
        <end position="124"/>
    </location>
</feature>
<dbReference type="InterPro" id="IPR051789">
    <property type="entry name" value="Bact_Polyamine_Transport"/>
</dbReference>
<evidence type="ECO:0000256" key="1">
    <source>
        <dbReference type="ARBA" id="ARBA00004651"/>
    </source>
</evidence>
<evidence type="ECO:0000256" key="7">
    <source>
        <dbReference type="ARBA" id="ARBA00023136"/>
    </source>
</evidence>
<sequence length="279" mass="29798">MNFSRRARALHWSGTAVTLAFIYFPLAIIALYAFNSSRVQRWPIDGLSTKWVDAALHNPGARDALLTSIKVALMATGVALVLGSLAAFAVARYNFFGRNTISFLVVIPIAMPGIVTGMALNSAFREAPLIGGVNLGLLTIVISHATFCIVLVYNNVIARLRRMSGHLEEASADLGAHPLQTFRYVTFPTIRSALLAGGLLAFALSFDEIIVTIFTAGSTQTLPIWILQNYSRPNQGPIVNAVGLFAILLSIIPVYLAQRLTEGEAVARGSTGAAAAAAK</sequence>
<dbReference type="PROSITE" id="PS50928">
    <property type="entry name" value="ABC_TM1"/>
    <property type="match status" value="1"/>
</dbReference>
<keyword evidence="3 8" id="KW-0813">Transport</keyword>
<evidence type="ECO:0000256" key="3">
    <source>
        <dbReference type="ARBA" id="ARBA00022448"/>
    </source>
</evidence>
<evidence type="ECO:0000256" key="2">
    <source>
        <dbReference type="ARBA" id="ARBA00007069"/>
    </source>
</evidence>
<keyword evidence="6 8" id="KW-1133">Transmembrane helix</keyword>
<comment type="caution">
    <text evidence="10">The sequence shown here is derived from an EMBL/GenBank/DDBJ whole genome shotgun (WGS) entry which is preliminary data.</text>
</comment>
<comment type="similarity">
    <text evidence="2">Belongs to the binding-protein-dependent transport system permease family. CysTW subfamily.</text>
</comment>
<dbReference type="Pfam" id="PF00528">
    <property type="entry name" value="BPD_transp_1"/>
    <property type="match status" value="1"/>
</dbReference>
<feature type="transmembrane region" description="Helical" evidence="8">
    <location>
        <begin position="237"/>
        <end position="256"/>
    </location>
</feature>
<keyword evidence="5 8" id="KW-0812">Transmembrane</keyword>
<dbReference type="EMBL" id="BAAAHE010000044">
    <property type="protein sequence ID" value="GAA0632090.1"/>
    <property type="molecule type" value="Genomic_DNA"/>
</dbReference>
<keyword evidence="7 8" id="KW-0472">Membrane</keyword>
<evidence type="ECO:0000313" key="11">
    <source>
        <dbReference type="Proteomes" id="UP001500957"/>
    </source>
</evidence>
<feature type="transmembrane region" description="Helical" evidence="8">
    <location>
        <begin position="130"/>
        <end position="153"/>
    </location>
</feature>
<dbReference type="Proteomes" id="UP001500957">
    <property type="component" value="Unassembled WGS sequence"/>
</dbReference>
<evidence type="ECO:0000256" key="4">
    <source>
        <dbReference type="ARBA" id="ARBA00022475"/>
    </source>
</evidence>
<keyword evidence="11" id="KW-1185">Reference proteome</keyword>
<feature type="domain" description="ABC transmembrane type-1" evidence="9">
    <location>
        <begin position="65"/>
        <end position="257"/>
    </location>
</feature>
<evidence type="ECO:0000256" key="8">
    <source>
        <dbReference type="RuleBase" id="RU363032"/>
    </source>
</evidence>
<dbReference type="CDD" id="cd06261">
    <property type="entry name" value="TM_PBP2"/>
    <property type="match status" value="1"/>
</dbReference>
<dbReference type="PANTHER" id="PTHR43848">
    <property type="entry name" value="PUTRESCINE TRANSPORT SYSTEM PERMEASE PROTEIN POTI"/>
    <property type="match status" value="1"/>
</dbReference>
<dbReference type="RefSeq" id="WP_344608044.1">
    <property type="nucleotide sequence ID" value="NZ_BAAAHE010000044.1"/>
</dbReference>
<reference evidence="11" key="1">
    <citation type="journal article" date="2019" name="Int. J. Syst. Evol. Microbiol.">
        <title>The Global Catalogue of Microorganisms (GCM) 10K type strain sequencing project: providing services to taxonomists for standard genome sequencing and annotation.</title>
        <authorList>
            <consortium name="The Broad Institute Genomics Platform"/>
            <consortium name="The Broad Institute Genome Sequencing Center for Infectious Disease"/>
            <person name="Wu L."/>
            <person name="Ma J."/>
        </authorList>
    </citation>
    <scope>NUCLEOTIDE SEQUENCE [LARGE SCALE GENOMIC DNA]</scope>
    <source>
        <strain evidence="11">JCM 10671</strain>
    </source>
</reference>
<evidence type="ECO:0000256" key="6">
    <source>
        <dbReference type="ARBA" id="ARBA00022989"/>
    </source>
</evidence>
<feature type="transmembrane region" description="Helical" evidence="8">
    <location>
        <begin position="12"/>
        <end position="34"/>
    </location>
</feature>
<comment type="subcellular location">
    <subcellularLocation>
        <location evidence="1 8">Cell membrane</location>
        <topology evidence="1 8">Multi-pass membrane protein</topology>
    </subcellularLocation>
</comment>
<evidence type="ECO:0000313" key="10">
    <source>
        <dbReference type="EMBL" id="GAA0632090.1"/>
    </source>
</evidence>
<dbReference type="InterPro" id="IPR000515">
    <property type="entry name" value="MetI-like"/>
</dbReference>
<evidence type="ECO:0000259" key="9">
    <source>
        <dbReference type="PROSITE" id="PS50928"/>
    </source>
</evidence>
<feature type="transmembrane region" description="Helical" evidence="8">
    <location>
        <begin position="193"/>
        <end position="217"/>
    </location>
</feature>